<keyword evidence="2" id="KW-1185">Reference proteome</keyword>
<dbReference type="AlphaFoldDB" id="G8TVH3"/>
<proteinExistence type="predicted"/>
<dbReference type="PATRIC" id="fig|679936.5.peg.2516"/>
<dbReference type="EMBL" id="CP003179">
    <property type="protein sequence ID" value="AEW05892.1"/>
    <property type="molecule type" value="Genomic_DNA"/>
</dbReference>
<evidence type="ECO:0000313" key="1">
    <source>
        <dbReference type="EMBL" id="AEW05892.1"/>
    </source>
</evidence>
<protein>
    <submittedName>
        <fullName evidence="1">Uncharacterized protein</fullName>
    </submittedName>
</protein>
<dbReference type="KEGG" id="sap:Sulac_2429"/>
<evidence type="ECO:0000313" key="2">
    <source>
        <dbReference type="Proteomes" id="UP000005439"/>
    </source>
</evidence>
<dbReference type="Proteomes" id="UP000005439">
    <property type="component" value="Chromosome"/>
</dbReference>
<dbReference type="HOGENOM" id="CLU_1467482_0_0_9"/>
<sequence>MRVIDQIANLILEDPYITASGIARKLGYAEEKTVYYWISKHRYHGLVAFKRAVLSGQFRPQTRAARETNAHYGRIPIVDRFDADGQPIYSGEMLTLNISKEAHVAWRYPGPAIVHFLPQDFLILTPLKSPPHTPWVAGLTAEKQMALRVIAYSREAWVTFDPDNWETDPHFLPLYQIIQLIRYF</sequence>
<organism evidence="1 2">
    <name type="scientific">Sulfobacillus acidophilus (strain ATCC 700253 / DSM 10332 / NAL)</name>
    <dbReference type="NCBI Taxonomy" id="679936"/>
    <lineage>
        <taxon>Bacteria</taxon>
        <taxon>Bacillati</taxon>
        <taxon>Bacillota</taxon>
        <taxon>Clostridia</taxon>
        <taxon>Eubacteriales</taxon>
        <taxon>Clostridiales Family XVII. Incertae Sedis</taxon>
        <taxon>Sulfobacillus</taxon>
    </lineage>
</organism>
<name>G8TVH3_SULAD</name>
<accession>G8TVH3</accession>
<gene>
    <name evidence="1" type="ordered locus">Sulac_2429</name>
</gene>
<reference evidence="1 2" key="2">
    <citation type="journal article" date="2012" name="Stand. Genomic Sci.">
        <title>Complete genome sequence of the moderately thermophilic mineral-sulfide-oxidizing firmicute Sulfobacillus acidophilus type strain (NAL(T)).</title>
        <authorList>
            <person name="Anderson I."/>
            <person name="Chertkov O."/>
            <person name="Chen A."/>
            <person name="Saunders E."/>
            <person name="Lapidus A."/>
            <person name="Nolan M."/>
            <person name="Lucas S."/>
            <person name="Hammon N."/>
            <person name="Deshpande S."/>
            <person name="Cheng J.F."/>
            <person name="Han C."/>
            <person name="Tapia R."/>
            <person name="Goodwin L.A."/>
            <person name="Pitluck S."/>
            <person name="Liolios K."/>
            <person name="Pagani I."/>
            <person name="Ivanova N."/>
            <person name="Mikhailova N."/>
            <person name="Pati A."/>
            <person name="Palaniappan K."/>
            <person name="Land M."/>
            <person name="Pan C."/>
            <person name="Rohde M."/>
            <person name="Pukall R."/>
            <person name="Goker M."/>
            <person name="Detter J.C."/>
            <person name="Woyke T."/>
            <person name="Bristow J."/>
            <person name="Eisen J.A."/>
            <person name="Markowitz V."/>
            <person name="Hugenholtz P."/>
            <person name="Kyrpides N.C."/>
            <person name="Klenk H.P."/>
            <person name="Mavromatis K."/>
        </authorList>
    </citation>
    <scope>NUCLEOTIDE SEQUENCE [LARGE SCALE GENOMIC DNA]</scope>
    <source>
        <strain evidence="2">ATCC 700253 / DSM 10332 / NAL</strain>
    </source>
</reference>
<reference evidence="2" key="1">
    <citation type="submission" date="2011-12" db="EMBL/GenBank/DDBJ databases">
        <title>The complete genome of chromosome of Sulfobacillus acidophilus DSM 10332.</title>
        <authorList>
            <person name="Lucas S."/>
            <person name="Han J."/>
            <person name="Lapidus A."/>
            <person name="Bruce D."/>
            <person name="Goodwin L."/>
            <person name="Pitluck S."/>
            <person name="Peters L."/>
            <person name="Kyrpides N."/>
            <person name="Mavromatis K."/>
            <person name="Ivanova N."/>
            <person name="Mikhailova N."/>
            <person name="Chertkov O."/>
            <person name="Saunders E."/>
            <person name="Detter J.C."/>
            <person name="Tapia R."/>
            <person name="Han C."/>
            <person name="Land M."/>
            <person name="Hauser L."/>
            <person name="Markowitz V."/>
            <person name="Cheng J.-F."/>
            <person name="Hugenholtz P."/>
            <person name="Woyke T."/>
            <person name="Wu D."/>
            <person name="Pukall R."/>
            <person name="Gehrich-Schroeter G."/>
            <person name="Schneider S."/>
            <person name="Klenk H.-P."/>
            <person name="Eisen J.A."/>
        </authorList>
    </citation>
    <scope>NUCLEOTIDE SEQUENCE [LARGE SCALE GENOMIC DNA]</scope>
    <source>
        <strain evidence="2">ATCC 700253 / DSM 10332 / NAL</strain>
    </source>
</reference>
<dbReference type="STRING" id="679936.Sulac_2429"/>